<dbReference type="EMBL" id="DSUJ01000008">
    <property type="protein sequence ID" value="HFI91681.1"/>
    <property type="molecule type" value="Genomic_DNA"/>
</dbReference>
<proteinExistence type="predicted"/>
<comment type="caution">
    <text evidence="1">The sequence shown here is derived from an EMBL/GenBank/DDBJ whole genome shotgun (WGS) entry which is preliminary data.</text>
</comment>
<gene>
    <name evidence="1" type="ORF">ENS31_09180</name>
</gene>
<dbReference type="AlphaFoldDB" id="A0A7V3E7B0"/>
<name>A0A7V3E7B0_9BACT</name>
<protein>
    <submittedName>
        <fullName evidence="1">Uncharacterized protein</fullName>
    </submittedName>
</protein>
<organism evidence="1">
    <name type="scientific">Ignavibacterium album</name>
    <dbReference type="NCBI Taxonomy" id="591197"/>
    <lineage>
        <taxon>Bacteria</taxon>
        <taxon>Pseudomonadati</taxon>
        <taxon>Ignavibacteriota</taxon>
        <taxon>Ignavibacteria</taxon>
        <taxon>Ignavibacteriales</taxon>
        <taxon>Ignavibacteriaceae</taxon>
        <taxon>Ignavibacterium</taxon>
    </lineage>
</organism>
<accession>A0A7V3E7B0</accession>
<reference evidence="1" key="1">
    <citation type="journal article" date="2020" name="mSystems">
        <title>Genome- and Community-Level Interaction Insights into Carbon Utilization and Element Cycling Functions of Hydrothermarchaeota in Hydrothermal Sediment.</title>
        <authorList>
            <person name="Zhou Z."/>
            <person name="Liu Y."/>
            <person name="Xu W."/>
            <person name="Pan J."/>
            <person name="Luo Z.H."/>
            <person name="Li M."/>
        </authorList>
    </citation>
    <scope>NUCLEOTIDE SEQUENCE [LARGE SCALE GENOMIC DNA]</scope>
    <source>
        <strain evidence="1">SpSt-479</strain>
    </source>
</reference>
<sequence>MNSRISYRQGDILFVKVDRIPIDQVSVLALTIKEGETSGHKHKMIDGGATLTRPWNTNNDSKIFYNHQEIGYLEVKDHVLIGHEEHKPIYLSKGIYQILQQRTYNPLEGDIYGTD</sequence>
<evidence type="ECO:0000313" key="1">
    <source>
        <dbReference type="EMBL" id="HFI91681.1"/>
    </source>
</evidence>